<proteinExistence type="predicted"/>
<organism evidence="2 3">
    <name type="scientific">Passalora fulva</name>
    <name type="common">Tomato leaf mold</name>
    <name type="synonym">Cladosporium fulvum</name>
    <dbReference type="NCBI Taxonomy" id="5499"/>
    <lineage>
        <taxon>Eukaryota</taxon>
        <taxon>Fungi</taxon>
        <taxon>Dikarya</taxon>
        <taxon>Ascomycota</taxon>
        <taxon>Pezizomycotina</taxon>
        <taxon>Dothideomycetes</taxon>
        <taxon>Dothideomycetidae</taxon>
        <taxon>Mycosphaerellales</taxon>
        <taxon>Mycosphaerellaceae</taxon>
        <taxon>Fulvia</taxon>
    </lineage>
</organism>
<dbReference type="GeneID" id="71985713"/>
<reference evidence="2" key="2">
    <citation type="journal article" date="2022" name="Microb. Genom.">
        <title>A chromosome-scale genome assembly of the tomato pathogen Cladosporium fulvum reveals a compartmentalized genome architecture and the presence of a dispensable chromosome.</title>
        <authorList>
            <person name="Zaccaron A.Z."/>
            <person name="Chen L.H."/>
            <person name="Samaras A."/>
            <person name="Stergiopoulos I."/>
        </authorList>
    </citation>
    <scope>NUCLEOTIDE SEQUENCE</scope>
    <source>
        <strain evidence="2">Race5_Kim</strain>
    </source>
</reference>
<evidence type="ECO:0000313" key="2">
    <source>
        <dbReference type="EMBL" id="UJO18201.1"/>
    </source>
</evidence>
<gene>
    <name evidence="2" type="ORF">CLAFUR5_05835</name>
</gene>
<feature type="domain" description="DUF7730" evidence="1">
    <location>
        <begin position="3"/>
        <end position="88"/>
    </location>
</feature>
<keyword evidence="3" id="KW-1185">Reference proteome</keyword>
<protein>
    <recommendedName>
        <fullName evidence="1">DUF7730 domain-containing protein</fullName>
    </recommendedName>
</protein>
<dbReference type="Pfam" id="PF24864">
    <property type="entry name" value="DUF7730"/>
    <property type="match status" value="1"/>
</dbReference>
<evidence type="ECO:0000313" key="3">
    <source>
        <dbReference type="Proteomes" id="UP000756132"/>
    </source>
</evidence>
<dbReference type="InterPro" id="IPR056632">
    <property type="entry name" value="DUF7730"/>
</dbReference>
<dbReference type="OrthoDB" id="62952at2759"/>
<dbReference type="EMBL" id="CP090167">
    <property type="protein sequence ID" value="UJO18201.1"/>
    <property type="molecule type" value="Genomic_DNA"/>
</dbReference>
<dbReference type="AlphaFoldDB" id="A0A9Q8LID9"/>
<evidence type="ECO:0000259" key="1">
    <source>
        <dbReference type="Pfam" id="PF24864"/>
    </source>
</evidence>
<dbReference type="Proteomes" id="UP000756132">
    <property type="component" value="Chromosome 5"/>
</dbReference>
<name>A0A9Q8LID9_PASFU</name>
<dbReference type="RefSeq" id="XP_047762567.1">
    <property type="nucleotide sequence ID" value="XM_047904983.1"/>
</dbReference>
<reference evidence="2" key="1">
    <citation type="submission" date="2021-12" db="EMBL/GenBank/DDBJ databases">
        <authorList>
            <person name="Zaccaron A."/>
            <person name="Stergiopoulos I."/>
        </authorList>
    </citation>
    <scope>NUCLEOTIDE SEQUENCE</scope>
    <source>
        <strain evidence="2">Race5_Kim</strain>
    </source>
</reference>
<sequence>MDSCTLWKLPPELREQIYAHVFTPGPEHNCYLSKPRLQIRSGNVYLKPSTLRSIRKSDVNGQALLRTCNTIYAEALPVFYGFFEFDCEINDSPENRNSQPFHQDDINSAFNMGRLENCALIQHMRHLRLIIDQRRLHEVPLLQRRLELFIDALQTNGKLNVWLLALNFYPETSDALGNHAGYGDPIAEVLGRLKVQNPVRINIHHREAIAASRFEMLMHNLNGVDLGGMAGRGGFINIFNPDEAVGQQASCNLSRR</sequence>
<accession>A0A9Q8LID9</accession>
<dbReference type="KEGG" id="ffu:CLAFUR5_05835"/>